<proteinExistence type="predicted"/>
<name>A0AAW6KIN3_9BACI</name>
<reference evidence="2" key="1">
    <citation type="submission" date="2022-12" db="EMBL/GenBank/DDBJ databases">
        <title>Draft Genome Sequences of Bacillus licheniformis and Bacillus paralicheniformis strains isolated from Irish skim milk powders.</title>
        <authorList>
            <person name="Lourenco A."/>
            <person name="Li F."/>
            <person name="Geraldine D."/>
            <person name="Tobin J.T."/>
            <person name="Butler F."/>
            <person name="Jordan K."/>
            <person name="Obrien T."/>
        </authorList>
    </citation>
    <scope>NUCLEOTIDE SEQUENCE</scope>
    <source>
        <strain evidence="2">3370</strain>
    </source>
</reference>
<evidence type="ECO:0000259" key="1">
    <source>
        <dbReference type="Pfam" id="PF05598"/>
    </source>
</evidence>
<comment type="caution">
    <text evidence="2">The sequence shown here is derived from an EMBL/GenBank/DDBJ whole genome shotgun (WGS) entry which is preliminary data.</text>
</comment>
<dbReference type="AlphaFoldDB" id="A0AAW6KIN3"/>
<protein>
    <submittedName>
        <fullName evidence="2">IS5/IS1182 family transposase</fullName>
    </submittedName>
</protein>
<organism evidence="2 3">
    <name type="scientific">Bacillus paralicheniformis</name>
    <dbReference type="NCBI Taxonomy" id="1648923"/>
    <lineage>
        <taxon>Bacteria</taxon>
        <taxon>Bacillati</taxon>
        <taxon>Bacillota</taxon>
        <taxon>Bacilli</taxon>
        <taxon>Bacillales</taxon>
        <taxon>Bacillaceae</taxon>
        <taxon>Bacillus</taxon>
    </lineage>
</organism>
<dbReference type="InterPro" id="IPR008490">
    <property type="entry name" value="Transposase_InsH_N"/>
</dbReference>
<gene>
    <name evidence="2" type="ORF">PVN32_27055</name>
</gene>
<accession>A0AAW6KIN3</accession>
<evidence type="ECO:0000313" key="2">
    <source>
        <dbReference type="EMBL" id="MDE1455755.1"/>
    </source>
</evidence>
<dbReference type="Proteomes" id="UP001216709">
    <property type="component" value="Unassembled WGS sequence"/>
</dbReference>
<dbReference type="EMBL" id="JARAFO010000755">
    <property type="protein sequence ID" value="MDE1455755.1"/>
    <property type="molecule type" value="Genomic_DNA"/>
</dbReference>
<dbReference type="Pfam" id="PF05598">
    <property type="entry name" value="DUF772"/>
    <property type="match status" value="1"/>
</dbReference>
<evidence type="ECO:0000313" key="3">
    <source>
        <dbReference type="Proteomes" id="UP001216709"/>
    </source>
</evidence>
<feature type="domain" description="Transposase InsH N-terminal" evidence="1">
    <location>
        <begin position="18"/>
        <end position="67"/>
    </location>
</feature>
<feature type="non-terminal residue" evidence="2">
    <location>
        <position position="67"/>
    </location>
</feature>
<sequence length="67" mass="7745">MLSKHSKDQREQLEVFALSELVPEDHLVRKIEEAMDFSFIYEKVAPLYSSKGRPSIDPVVLIKMVLI</sequence>